<proteinExistence type="predicted"/>
<evidence type="ECO:0000256" key="5">
    <source>
        <dbReference type="ARBA" id="ARBA00022989"/>
    </source>
</evidence>
<dbReference type="AlphaFoldDB" id="A0A0R2EPY5"/>
<dbReference type="PATRIC" id="fig|1423804.4.peg.2329"/>
<evidence type="ECO:0000256" key="3">
    <source>
        <dbReference type="ARBA" id="ARBA00022475"/>
    </source>
</evidence>
<dbReference type="EMBL" id="AYZM01000158">
    <property type="protein sequence ID" value="KRN18280.1"/>
    <property type="molecule type" value="Genomic_DNA"/>
</dbReference>
<dbReference type="GO" id="GO:0042910">
    <property type="term" value="F:xenobiotic transmembrane transporter activity"/>
    <property type="evidence" value="ECO:0007669"/>
    <property type="project" value="InterPro"/>
</dbReference>
<feature type="transmembrane region" description="Helical" evidence="7">
    <location>
        <begin position="419"/>
        <end position="439"/>
    </location>
</feature>
<dbReference type="Proteomes" id="UP000051442">
    <property type="component" value="Unassembled WGS sequence"/>
</dbReference>
<feature type="transmembrane region" description="Helical" evidence="7">
    <location>
        <begin position="238"/>
        <end position="260"/>
    </location>
</feature>
<feature type="transmembrane region" description="Helical" evidence="7">
    <location>
        <begin position="384"/>
        <end position="407"/>
    </location>
</feature>
<feature type="transmembrane region" description="Helical" evidence="7">
    <location>
        <begin position="133"/>
        <end position="151"/>
    </location>
</feature>
<keyword evidence="2" id="KW-0813">Transport</keyword>
<evidence type="ECO:0000256" key="2">
    <source>
        <dbReference type="ARBA" id="ARBA00022448"/>
    </source>
</evidence>
<dbReference type="GO" id="GO:0015297">
    <property type="term" value="F:antiporter activity"/>
    <property type="evidence" value="ECO:0007669"/>
    <property type="project" value="InterPro"/>
</dbReference>
<feature type="transmembrane region" description="Helical" evidence="7">
    <location>
        <begin position="163"/>
        <end position="183"/>
    </location>
</feature>
<keyword evidence="9" id="KW-1185">Reference proteome</keyword>
<evidence type="ECO:0000313" key="8">
    <source>
        <dbReference type="EMBL" id="KRN18280.1"/>
    </source>
</evidence>
<evidence type="ECO:0000256" key="4">
    <source>
        <dbReference type="ARBA" id="ARBA00022692"/>
    </source>
</evidence>
<dbReference type="CDD" id="cd13138">
    <property type="entry name" value="MATE_yoeA_like"/>
    <property type="match status" value="1"/>
</dbReference>
<dbReference type="STRING" id="1423804.FD14_GL002145"/>
<evidence type="ECO:0000313" key="9">
    <source>
        <dbReference type="Proteomes" id="UP000051442"/>
    </source>
</evidence>
<feature type="transmembrane region" description="Helical" evidence="7">
    <location>
        <begin position="318"/>
        <end position="343"/>
    </location>
</feature>
<dbReference type="NCBIfam" id="TIGR00797">
    <property type="entry name" value="matE"/>
    <property type="match status" value="1"/>
</dbReference>
<comment type="caution">
    <text evidence="8">The sequence shown here is derived from an EMBL/GenBank/DDBJ whole genome shotgun (WGS) entry which is preliminary data.</text>
</comment>
<gene>
    <name evidence="8" type="ORF">FD14_GL002145</name>
</gene>
<dbReference type="Pfam" id="PF01554">
    <property type="entry name" value="MatE"/>
    <property type="match status" value="2"/>
</dbReference>
<dbReference type="InterPro" id="IPR048279">
    <property type="entry name" value="MdtK-like"/>
</dbReference>
<dbReference type="InterPro" id="IPR002528">
    <property type="entry name" value="MATE_fam"/>
</dbReference>
<dbReference type="InterPro" id="IPR052031">
    <property type="entry name" value="Membrane_Transporter-Flippase"/>
</dbReference>
<protein>
    <submittedName>
        <fullName evidence="8">Na+-driven multidrug efflux pump</fullName>
    </submittedName>
</protein>
<feature type="transmembrane region" description="Helical" evidence="7">
    <location>
        <begin position="280"/>
        <end position="297"/>
    </location>
</feature>
<feature type="transmembrane region" description="Helical" evidence="7">
    <location>
        <begin position="355"/>
        <end position="377"/>
    </location>
</feature>
<keyword evidence="5 7" id="KW-1133">Transmembrane helix</keyword>
<dbReference type="PANTHER" id="PTHR43549">
    <property type="entry name" value="MULTIDRUG RESISTANCE PROTEIN YPNP-RELATED"/>
    <property type="match status" value="1"/>
</dbReference>
<keyword evidence="3" id="KW-1003">Cell membrane</keyword>
<reference evidence="8 9" key="1">
    <citation type="journal article" date="2015" name="Genome Announc.">
        <title>Expanding the biotechnology potential of lactobacilli through comparative genomics of 213 strains and associated genera.</title>
        <authorList>
            <person name="Sun Z."/>
            <person name="Harris H.M."/>
            <person name="McCann A."/>
            <person name="Guo C."/>
            <person name="Argimon S."/>
            <person name="Zhang W."/>
            <person name="Yang X."/>
            <person name="Jeffery I.B."/>
            <person name="Cooney J.C."/>
            <person name="Kagawa T.F."/>
            <person name="Liu W."/>
            <person name="Song Y."/>
            <person name="Salvetti E."/>
            <person name="Wrobel A."/>
            <person name="Rasinkangas P."/>
            <person name="Parkhill J."/>
            <person name="Rea M.C."/>
            <person name="O'Sullivan O."/>
            <person name="Ritari J."/>
            <person name="Douillard F.P."/>
            <person name="Paul Ross R."/>
            <person name="Yang R."/>
            <person name="Briner A.E."/>
            <person name="Felis G.E."/>
            <person name="de Vos W.M."/>
            <person name="Barrangou R."/>
            <person name="Klaenhammer T.R."/>
            <person name="Caufield P.W."/>
            <person name="Cui Y."/>
            <person name="Zhang H."/>
            <person name="O'Toole P.W."/>
        </authorList>
    </citation>
    <scope>NUCLEOTIDE SEQUENCE [LARGE SCALE GENOMIC DNA]</scope>
    <source>
        <strain evidence="8 9">DSM 23365</strain>
    </source>
</reference>
<dbReference type="GO" id="GO:0005886">
    <property type="term" value="C:plasma membrane"/>
    <property type="evidence" value="ECO:0007669"/>
    <property type="project" value="UniProtKB-SubCell"/>
</dbReference>
<evidence type="ECO:0000256" key="7">
    <source>
        <dbReference type="SAM" id="Phobius"/>
    </source>
</evidence>
<keyword evidence="4 7" id="KW-0812">Transmembrane</keyword>
<keyword evidence="6 7" id="KW-0472">Membrane</keyword>
<accession>A0A0R2EPY5</accession>
<evidence type="ECO:0000256" key="1">
    <source>
        <dbReference type="ARBA" id="ARBA00004651"/>
    </source>
</evidence>
<feature type="transmembrane region" description="Helical" evidence="7">
    <location>
        <begin position="12"/>
        <end position="30"/>
    </location>
</feature>
<comment type="subcellular location">
    <subcellularLocation>
        <location evidence="1">Cell membrane</location>
        <topology evidence="1">Multi-pass membrane protein</topology>
    </subcellularLocation>
</comment>
<dbReference type="PIRSF" id="PIRSF006603">
    <property type="entry name" value="DinF"/>
    <property type="match status" value="1"/>
</dbReference>
<feature type="transmembrane region" description="Helical" evidence="7">
    <location>
        <begin position="189"/>
        <end position="212"/>
    </location>
</feature>
<sequence length="484" mass="52963">MRDLTQGKPLTLILMFTMPLFIGNLFQQLYNFSDVLIVGQTLGVKPLAAVGSTSSLNFLIIGCANGLTAGFSIVTAQRWGAKDYKGIRQSFATSIIFSLLVTIVLTALSLIFLDPIMHLMSTPASIYADAKRFISVIFTGIFASVAFNMLSNEIRALGDSRTPLYFLIIGTVVNVILELLFIIKFHWGVAGAGWATVLSQVFASALCVIYIAKRVPVLHFGLEDLKRVKAEFTNHARYGLPMAFQTSIIAIGSIVLQSALNSLGEHAVAATTAASKIDQLAILPMMSFGITMATYTAQNIGAAKFERIIKGVRQALTASISFSVLVGVLIIVFGQQLVMLFIGHQDMRALALSQTYFNVVGSSYWILAILFIVRYTLQGLGQSLVPTLAGVAELVMRSFAAIVLARYFQYFGACLASPLAWLGSTLVLISSYVAAIKLLHKMQRMQEQVLESADPDQQSSFIKTIEETYRVTVNRRSFERDLNN</sequence>
<feature type="transmembrane region" description="Helical" evidence="7">
    <location>
        <begin position="91"/>
        <end position="113"/>
    </location>
</feature>
<organism evidence="8 9">
    <name type="scientific">Secundilactobacillus similis DSM 23365 = JCM 2765</name>
    <dbReference type="NCBI Taxonomy" id="1423804"/>
    <lineage>
        <taxon>Bacteria</taxon>
        <taxon>Bacillati</taxon>
        <taxon>Bacillota</taxon>
        <taxon>Bacilli</taxon>
        <taxon>Lactobacillales</taxon>
        <taxon>Lactobacillaceae</taxon>
        <taxon>Secundilactobacillus</taxon>
    </lineage>
</organism>
<dbReference type="RefSeq" id="WP_082404943.1">
    <property type="nucleotide sequence ID" value="NZ_AYZM01000158.1"/>
</dbReference>
<name>A0A0R2EPY5_9LACO</name>
<feature type="transmembrane region" description="Helical" evidence="7">
    <location>
        <begin position="56"/>
        <end position="79"/>
    </location>
</feature>
<dbReference type="OrthoDB" id="9776324at2"/>
<evidence type="ECO:0000256" key="6">
    <source>
        <dbReference type="ARBA" id="ARBA00023136"/>
    </source>
</evidence>
<dbReference type="PANTHER" id="PTHR43549:SF3">
    <property type="entry name" value="MULTIDRUG RESISTANCE PROTEIN YPNP-RELATED"/>
    <property type="match status" value="1"/>
</dbReference>